<evidence type="ECO:0000313" key="7">
    <source>
        <dbReference type="Proteomes" id="UP000694853"/>
    </source>
</evidence>
<sequence length="240" mass="27605">MRDVDDIHEHLKNLVEASTMRWTYAIFWRCSSHPSVLDFHVGYYKGTAKCKAFRIFGSSVTVTEEVTDAEWFFKISMAQSFANTEDLPGYAFFCSNPVWVTAADSDGSKWERTKWGHEFGIQTLLFIPFSKKGVLEIGSSEIVPYDLEVIQKIAVLVHPIGLPHFPVKHWALLRQSRNDESLHERADKELRNHGIDSFYKQLRGKEKISDTKFSWPLLTESSDRGTDRTFSYSHEYSGPS</sequence>
<evidence type="ECO:0000256" key="5">
    <source>
        <dbReference type="SAM" id="MobiDB-lite"/>
    </source>
</evidence>
<accession>A0A8B8JSZ0</accession>
<organism evidence="7 8">
    <name type="scientific">Abrus precatorius</name>
    <name type="common">Indian licorice</name>
    <name type="synonym">Glycine abrus</name>
    <dbReference type="NCBI Taxonomy" id="3816"/>
    <lineage>
        <taxon>Eukaryota</taxon>
        <taxon>Viridiplantae</taxon>
        <taxon>Streptophyta</taxon>
        <taxon>Embryophyta</taxon>
        <taxon>Tracheophyta</taxon>
        <taxon>Spermatophyta</taxon>
        <taxon>Magnoliopsida</taxon>
        <taxon>eudicotyledons</taxon>
        <taxon>Gunneridae</taxon>
        <taxon>Pentapetalae</taxon>
        <taxon>rosids</taxon>
        <taxon>fabids</taxon>
        <taxon>Fabales</taxon>
        <taxon>Fabaceae</taxon>
        <taxon>Papilionoideae</taxon>
        <taxon>50 kb inversion clade</taxon>
        <taxon>NPAAA clade</taxon>
        <taxon>indigoferoid/millettioid clade</taxon>
        <taxon>Abreae</taxon>
        <taxon>Abrus</taxon>
    </lineage>
</organism>
<dbReference type="PANTHER" id="PTHR11514">
    <property type="entry name" value="MYC"/>
    <property type="match status" value="1"/>
</dbReference>
<feature type="domain" description="Transcription factor MYC/MYB N-terminal" evidence="6">
    <location>
        <begin position="8"/>
        <end position="154"/>
    </location>
</feature>
<reference evidence="7" key="1">
    <citation type="journal article" date="2019" name="Toxins">
        <title>Detection of Abrin-Like and Prepropulchellin-Like Toxin Genes and Transcripts Using Whole Genome Sequencing and Full-Length Transcript Sequencing of Abrus precatorius.</title>
        <authorList>
            <person name="Hovde B.T."/>
            <person name="Daligault H.E."/>
            <person name="Hanschen E.R."/>
            <person name="Kunde Y.A."/>
            <person name="Johnson M.B."/>
            <person name="Starkenburg S.R."/>
            <person name="Johnson S.L."/>
        </authorList>
    </citation>
    <scope>NUCLEOTIDE SEQUENCE [LARGE SCALE GENOMIC DNA]</scope>
</reference>
<evidence type="ECO:0000256" key="2">
    <source>
        <dbReference type="ARBA" id="ARBA00023163"/>
    </source>
</evidence>
<keyword evidence="2 4" id="KW-0804">Transcription</keyword>
<gene>
    <name evidence="8" type="primary">LOC113848387</name>
</gene>
<dbReference type="InterPro" id="IPR045084">
    <property type="entry name" value="AIB/MYC-like"/>
</dbReference>
<keyword evidence="3 4" id="KW-0539">Nucleus</keyword>
<dbReference type="Proteomes" id="UP000694853">
    <property type="component" value="Unplaced"/>
</dbReference>
<comment type="subcellular location">
    <subcellularLocation>
        <location evidence="4">Nucleus</location>
    </subcellularLocation>
</comment>
<dbReference type="GO" id="GO:0000976">
    <property type="term" value="F:transcription cis-regulatory region binding"/>
    <property type="evidence" value="ECO:0007669"/>
    <property type="project" value="TreeGrafter"/>
</dbReference>
<evidence type="ECO:0000256" key="4">
    <source>
        <dbReference type="RuleBase" id="RU369104"/>
    </source>
</evidence>
<keyword evidence="1 4" id="KW-0805">Transcription regulation</keyword>
<dbReference type="Pfam" id="PF14215">
    <property type="entry name" value="bHLH-MYC_N"/>
    <property type="match status" value="1"/>
</dbReference>
<dbReference type="GO" id="GO:0003700">
    <property type="term" value="F:DNA-binding transcription factor activity"/>
    <property type="evidence" value="ECO:0007669"/>
    <property type="project" value="InterPro"/>
</dbReference>
<dbReference type="PANTHER" id="PTHR11514:SF43">
    <property type="entry name" value="TRANSCRIPTION FACTOR MYC2"/>
    <property type="match status" value="1"/>
</dbReference>
<dbReference type="SMR" id="A0A8B8JSZ0"/>
<keyword evidence="7" id="KW-1185">Reference proteome</keyword>
<dbReference type="AlphaFoldDB" id="A0A8B8JSZ0"/>
<proteinExistence type="predicted"/>
<name>A0A8B8JSZ0_ABRPR</name>
<evidence type="ECO:0000259" key="6">
    <source>
        <dbReference type="Pfam" id="PF14215"/>
    </source>
</evidence>
<dbReference type="RefSeq" id="XP_027333673.1">
    <property type="nucleotide sequence ID" value="XM_027477872.1"/>
</dbReference>
<dbReference type="GeneID" id="113848387"/>
<dbReference type="GO" id="GO:0005634">
    <property type="term" value="C:nucleus"/>
    <property type="evidence" value="ECO:0007669"/>
    <property type="project" value="UniProtKB-SubCell"/>
</dbReference>
<feature type="compositionally biased region" description="Polar residues" evidence="5">
    <location>
        <begin position="228"/>
        <end position="240"/>
    </location>
</feature>
<evidence type="ECO:0000256" key="3">
    <source>
        <dbReference type="ARBA" id="ARBA00023242"/>
    </source>
</evidence>
<evidence type="ECO:0000256" key="1">
    <source>
        <dbReference type="ARBA" id="ARBA00023015"/>
    </source>
</evidence>
<dbReference type="KEGG" id="aprc:113848387"/>
<evidence type="ECO:0000313" key="8">
    <source>
        <dbReference type="RefSeq" id="XP_027333673.1"/>
    </source>
</evidence>
<dbReference type="OrthoDB" id="1926382at2759"/>
<protein>
    <recommendedName>
        <fullName evidence="4">Transcription factor</fullName>
        <shortName evidence="4">bHLH transcription factor</shortName>
    </recommendedName>
    <alternativeName>
        <fullName evidence="4">Basic helix-loop-helix protein</fullName>
    </alternativeName>
</protein>
<dbReference type="InterPro" id="IPR025610">
    <property type="entry name" value="MYC/MYB_N"/>
</dbReference>
<reference evidence="8" key="2">
    <citation type="submission" date="2025-08" db="UniProtKB">
        <authorList>
            <consortium name="RefSeq"/>
        </authorList>
    </citation>
    <scope>IDENTIFICATION</scope>
    <source>
        <tissue evidence="8">Young leaves</tissue>
    </source>
</reference>
<feature type="region of interest" description="Disordered" evidence="5">
    <location>
        <begin position="219"/>
        <end position="240"/>
    </location>
</feature>